<dbReference type="RefSeq" id="WP_055185124.1">
    <property type="nucleotide sequence ID" value="NZ_CYXN01000002.1"/>
</dbReference>
<evidence type="ECO:0000256" key="3">
    <source>
        <dbReference type="ARBA" id="ARBA00023125"/>
    </source>
</evidence>
<dbReference type="InterPro" id="IPR052021">
    <property type="entry name" value="Type-I_RS_S_subunit"/>
</dbReference>
<proteinExistence type="inferred from homology"/>
<organism evidence="6 7">
    <name type="scientific">Faecalibacterium prausnitzii</name>
    <dbReference type="NCBI Taxonomy" id="853"/>
    <lineage>
        <taxon>Bacteria</taxon>
        <taxon>Bacillati</taxon>
        <taxon>Bacillota</taxon>
        <taxon>Clostridia</taxon>
        <taxon>Eubacteriales</taxon>
        <taxon>Oscillospiraceae</taxon>
        <taxon>Faecalibacterium</taxon>
    </lineage>
</organism>
<evidence type="ECO:0000313" key="6">
    <source>
        <dbReference type="EMBL" id="CUM79463.1"/>
    </source>
</evidence>
<reference evidence="6 7" key="1">
    <citation type="submission" date="2015-09" db="EMBL/GenBank/DDBJ databases">
        <authorList>
            <consortium name="Pathogen Informatics"/>
        </authorList>
    </citation>
    <scope>NUCLEOTIDE SEQUENCE [LARGE SCALE GENOMIC DNA]</scope>
    <source>
        <strain evidence="6 7">2789STDY5834970</strain>
    </source>
</reference>
<dbReference type="GO" id="GO:0003677">
    <property type="term" value="F:DNA binding"/>
    <property type="evidence" value="ECO:0007669"/>
    <property type="project" value="UniProtKB-KW"/>
</dbReference>
<dbReference type="AlphaFoldDB" id="A0A173RNB8"/>
<feature type="coiled-coil region" evidence="4">
    <location>
        <begin position="165"/>
        <end position="192"/>
    </location>
</feature>
<dbReference type="OrthoDB" id="9811611at2"/>
<evidence type="ECO:0000256" key="2">
    <source>
        <dbReference type="ARBA" id="ARBA00022747"/>
    </source>
</evidence>
<keyword evidence="2" id="KW-0680">Restriction system</keyword>
<sequence length="396" mass="45528">MKSNKIRLGEQCVVTSSKRFHLSERITQGVPFYCSKEIIKKFNGEDVTECDYISEDLYKKVSNEFGVPKENDLLITTRGTIGIPYLYKRTDRFYFADGNLTWIKDFDSNLYSKFLYYWFQSYEGRKKFEALAKGTAQKAVPISGIKTLEIELPSLKDQKRIVDILSAYDDLIENNQKQIKLLEEAAQRLYKEWFVDLRFPGHENTKIVDGVPEGWNEKTLSQVANVIMGQSPKSEFYNSEKKGLPFHQGVGSYGVRFVMDDIYSTSYTRIAEPNSILFSVRAPVGRLNITKNKVVIGRGLAAINQADGCQSYLYYLLKNKFFKDNIVGNGSIFASVSKDELLNQKFLIPERNLMMQFEKIVSQMDKQIENLDSKNKKLIEARDRLLPKLMSGEVEV</sequence>
<evidence type="ECO:0000259" key="5">
    <source>
        <dbReference type="Pfam" id="PF01420"/>
    </source>
</evidence>
<keyword evidence="4" id="KW-0175">Coiled coil</keyword>
<dbReference type="InterPro" id="IPR044946">
    <property type="entry name" value="Restrct_endonuc_typeI_TRD_sf"/>
</dbReference>
<dbReference type="GO" id="GO:0009307">
    <property type="term" value="P:DNA restriction-modification system"/>
    <property type="evidence" value="ECO:0007669"/>
    <property type="project" value="UniProtKB-KW"/>
</dbReference>
<dbReference type="Pfam" id="PF01420">
    <property type="entry name" value="Methylase_S"/>
    <property type="match status" value="2"/>
</dbReference>
<dbReference type="SUPFAM" id="SSF116734">
    <property type="entry name" value="DNA methylase specificity domain"/>
    <property type="match status" value="2"/>
</dbReference>
<dbReference type="PANTHER" id="PTHR30408">
    <property type="entry name" value="TYPE-1 RESTRICTION ENZYME ECOKI SPECIFICITY PROTEIN"/>
    <property type="match status" value="1"/>
</dbReference>
<feature type="domain" description="Type I restriction modification DNA specificity" evidence="5">
    <location>
        <begin position="40"/>
        <end position="183"/>
    </location>
</feature>
<feature type="coiled-coil region" evidence="4">
    <location>
        <begin position="354"/>
        <end position="384"/>
    </location>
</feature>
<dbReference type="CDD" id="cd17495">
    <property type="entry name" value="RMtype1_S_Cep9333ORF4827P-TRD2-CR2_like"/>
    <property type="match status" value="1"/>
</dbReference>
<keyword evidence="3" id="KW-0238">DNA-binding</keyword>
<gene>
    <name evidence="6" type="ORF">ERS852582_00573</name>
</gene>
<protein>
    <submittedName>
        <fullName evidence="6">Type I restriction enzyme specificity protein MG438</fullName>
    </submittedName>
</protein>
<dbReference type="InterPro" id="IPR000055">
    <property type="entry name" value="Restrct_endonuc_typeI_TRD"/>
</dbReference>
<dbReference type="Gene3D" id="3.90.220.20">
    <property type="entry name" value="DNA methylase specificity domains"/>
    <property type="match status" value="2"/>
</dbReference>
<dbReference type="PANTHER" id="PTHR30408:SF13">
    <property type="entry name" value="TYPE I RESTRICTION ENZYME HINDI SPECIFICITY SUBUNIT"/>
    <property type="match status" value="1"/>
</dbReference>
<dbReference type="Proteomes" id="UP000095649">
    <property type="component" value="Unassembled WGS sequence"/>
</dbReference>
<evidence type="ECO:0000256" key="1">
    <source>
        <dbReference type="ARBA" id="ARBA00010923"/>
    </source>
</evidence>
<dbReference type="EMBL" id="CYXN01000002">
    <property type="protein sequence ID" value="CUM79463.1"/>
    <property type="molecule type" value="Genomic_DNA"/>
</dbReference>
<evidence type="ECO:0000313" key="7">
    <source>
        <dbReference type="Proteomes" id="UP000095649"/>
    </source>
</evidence>
<evidence type="ECO:0000256" key="4">
    <source>
        <dbReference type="SAM" id="Coils"/>
    </source>
</evidence>
<feature type="domain" description="Type I restriction modification DNA specificity" evidence="5">
    <location>
        <begin position="212"/>
        <end position="376"/>
    </location>
</feature>
<name>A0A173RNB8_9FIRM</name>
<accession>A0A173RNB8</accession>
<comment type="similarity">
    <text evidence="1">Belongs to the type-I restriction system S methylase family.</text>
</comment>